<feature type="domain" description="Heterokaryon incompatibility" evidence="1">
    <location>
        <begin position="1"/>
        <end position="70"/>
    </location>
</feature>
<dbReference type="RefSeq" id="XP_022386891.1">
    <property type="nucleotide sequence ID" value="XM_022535991.1"/>
</dbReference>
<dbReference type="EMBL" id="LYCR01000075">
    <property type="protein sequence ID" value="OGM43174.1"/>
    <property type="molecule type" value="Genomic_DNA"/>
</dbReference>
<dbReference type="InterPro" id="IPR010730">
    <property type="entry name" value="HET"/>
</dbReference>
<organism evidence="2 3">
    <name type="scientific">Aspergillus bombycis</name>
    <dbReference type="NCBI Taxonomy" id="109264"/>
    <lineage>
        <taxon>Eukaryota</taxon>
        <taxon>Fungi</taxon>
        <taxon>Dikarya</taxon>
        <taxon>Ascomycota</taxon>
        <taxon>Pezizomycotina</taxon>
        <taxon>Eurotiomycetes</taxon>
        <taxon>Eurotiomycetidae</taxon>
        <taxon>Eurotiales</taxon>
        <taxon>Aspergillaceae</taxon>
        <taxon>Aspergillus</taxon>
    </lineage>
</organism>
<evidence type="ECO:0000313" key="3">
    <source>
        <dbReference type="Proteomes" id="UP000179179"/>
    </source>
</evidence>
<comment type="caution">
    <text evidence="2">The sequence shown here is derived from an EMBL/GenBank/DDBJ whole genome shotgun (WGS) entry which is preliminary data.</text>
</comment>
<evidence type="ECO:0000259" key="1">
    <source>
        <dbReference type="Pfam" id="PF06985"/>
    </source>
</evidence>
<protein>
    <recommendedName>
        <fullName evidence="1">Heterokaryon incompatibility domain-containing protein</fullName>
    </recommendedName>
</protein>
<name>A0A1F7ZUN5_9EURO</name>
<dbReference type="GeneID" id="34452252"/>
<dbReference type="PANTHER" id="PTHR33112:SF16">
    <property type="entry name" value="HETEROKARYON INCOMPATIBILITY DOMAIN-CONTAINING PROTEIN"/>
    <property type="match status" value="1"/>
</dbReference>
<dbReference type="Proteomes" id="UP000179179">
    <property type="component" value="Unassembled WGS sequence"/>
</dbReference>
<evidence type="ECO:0000313" key="2">
    <source>
        <dbReference type="EMBL" id="OGM43174.1"/>
    </source>
</evidence>
<dbReference type="AlphaFoldDB" id="A0A1F7ZUN5"/>
<dbReference type="OrthoDB" id="2958217at2759"/>
<sequence length="471" mass="54154">MGTIYNQSYLTLIAMTGSDASYGLPGTQGRQRCPQWTGQTQGIYLLQEIDDYSCLARESKWSSRGWTFQESVLSPRILVFSDQGVFYQCHRKSHYKDEDHGDQRLDYPLTQIPLSSYDGLVSEFTTRDLTYKSDILDAFSGILHFAYGVEHHYGLPFSDFSRAILWRIRDGRYPMRPPCIPKRFPSWSWSSIDNIIQLPHPMLEQAKISASLAQWVIPPRNKQLSLKILPNPSTEEHELDGDFDSDDPDSQGHLLARLAVLMAWKWGCFPGRLPKCLISGATWEQYDAIIRQRWKSLAGMTDEAYSMQGGHLPAHEQETRFPIQMQDACTDGCLMVFTQSTRLQIRENETFGNYTKLLDKYNDAVGWLIPNSINWEQLKKIPRWNWGAEFDVLALSIPYEGLNKYSRGVVYDHKAANWYDSAGNRLVTRDPCVNLMVVETKNGICRRIALAQASLKSWIKRQPQFHTFILD</sequence>
<accession>A0A1F7ZUN5</accession>
<reference evidence="2 3" key="1">
    <citation type="journal article" date="2016" name="Genome Biol. Evol.">
        <title>Draft genome sequence of an aflatoxigenic Aspergillus species, A. bombycis.</title>
        <authorList>
            <person name="Moore G.G."/>
            <person name="Mack B.M."/>
            <person name="Beltz S.B."/>
            <person name="Gilbert M.K."/>
        </authorList>
    </citation>
    <scope>NUCLEOTIDE SEQUENCE [LARGE SCALE GENOMIC DNA]</scope>
    <source>
        <strain evidence="3">NRRL 26010</strain>
    </source>
</reference>
<dbReference type="STRING" id="109264.A0A1F7ZUN5"/>
<proteinExistence type="predicted"/>
<dbReference type="Pfam" id="PF06985">
    <property type="entry name" value="HET"/>
    <property type="match status" value="1"/>
</dbReference>
<keyword evidence="3" id="KW-1185">Reference proteome</keyword>
<gene>
    <name evidence="2" type="ORF">ABOM_008862</name>
</gene>
<dbReference type="PANTHER" id="PTHR33112">
    <property type="entry name" value="DOMAIN PROTEIN, PUTATIVE-RELATED"/>
    <property type="match status" value="1"/>
</dbReference>